<proteinExistence type="predicted"/>
<dbReference type="InterPro" id="IPR052164">
    <property type="entry name" value="Anthracycline_SecMetBiosynth"/>
</dbReference>
<reference evidence="2 3" key="1">
    <citation type="submission" date="2019-03" db="EMBL/GenBank/DDBJ databases">
        <title>Genomic Encyclopedia of Archaeal and Bacterial Type Strains, Phase II (KMG-II): from individual species to whole genera.</title>
        <authorList>
            <person name="Goeker M."/>
        </authorList>
    </citation>
    <scope>NUCLEOTIDE SEQUENCE [LARGE SCALE GENOMIC DNA]</scope>
    <source>
        <strain evidence="2 3">DSM 45499</strain>
    </source>
</reference>
<keyword evidence="3" id="KW-1185">Reference proteome</keyword>
<gene>
    <name evidence="2" type="ORF">CLV71_119164</name>
</gene>
<dbReference type="Pfam" id="PF18029">
    <property type="entry name" value="Glyoxalase_6"/>
    <property type="match status" value="1"/>
</dbReference>
<name>A0A4R7V071_9PSEU</name>
<organism evidence="2 3">
    <name type="scientific">Actinophytocola oryzae</name>
    <dbReference type="NCBI Taxonomy" id="502181"/>
    <lineage>
        <taxon>Bacteria</taxon>
        <taxon>Bacillati</taxon>
        <taxon>Actinomycetota</taxon>
        <taxon>Actinomycetes</taxon>
        <taxon>Pseudonocardiales</taxon>
        <taxon>Pseudonocardiaceae</taxon>
    </lineage>
</organism>
<protein>
    <recommendedName>
        <fullName evidence="1">VOC domain-containing protein</fullName>
    </recommendedName>
</protein>
<dbReference type="InterPro" id="IPR041581">
    <property type="entry name" value="Glyoxalase_6"/>
</dbReference>
<dbReference type="OrthoDB" id="9793039at2"/>
<dbReference type="PANTHER" id="PTHR33993">
    <property type="entry name" value="GLYOXALASE-RELATED"/>
    <property type="match status" value="1"/>
</dbReference>
<dbReference type="AlphaFoldDB" id="A0A4R7V071"/>
<dbReference type="EMBL" id="SOCP01000019">
    <property type="protein sequence ID" value="TDV41842.1"/>
    <property type="molecule type" value="Genomic_DNA"/>
</dbReference>
<dbReference type="RefSeq" id="WP_133907630.1">
    <property type="nucleotide sequence ID" value="NZ_SOCP01000019.1"/>
</dbReference>
<dbReference type="Gene3D" id="3.10.180.10">
    <property type="entry name" value="2,3-Dihydroxybiphenyl 1,2-Dioxygenase, domain 1"/>
    <property type="match status" value="1"/>
</dbReference>
<dbReference type="PANTHER" id="PTHR33993:SF14">
    <property type="entry name" value="GB|AAF24581.1"/>
    <property type="match status" value="1"/>
</dbReference>
<evidence type="ECO:0000259" key="1">
    <source>
        <dbReference type="PROSITE" id="PS51819"/>
    </source>
</evidence>
<feature type="domain" description="VOC" evidence="1">
    <location>
        <begin position="5"/>
        <end position="118"/>
    </location>
</feature>
<dbReference type="InterPro" id="IPR029068">
    <property type="entry name" value="Glyas_Bleomycin-R_OHBP_Dase"/>
</dbReference>
<dbReference type="PROSITE" id="PS51819">
    <property type="entry name" value="VOC"/>
    <property type="match status" value="1"/>
</dbReference>
<evidence type="ECO:0000313" key="2">
    <source>
        <dbReference type="EMBL" id="TDV41842.1"/>
    </source>
</evidence>
<dbReference type="SUPFAM" id="SSF54593">
    <property type="entry name" value="Glyoxalase/Bleomycin resistance protein/Dihydroxybiphenyl dioxygenase"/>
    <property type="match status" value="1"/>
</dbReference>
<accession>A0A4R7V071</accession>
<evidence type="ECO:0000313" key="3">
    <source>
        <dbReference type="Proteomes" id="UP000294927"/>
    </source>
</evidence>
<dbReference type="InterPro" id="IPR037523">
    <property type="entry name" value="VOC_core"/>
</dbReference>
<comment type="caution">
    <text evidence="2">The sequence shown here is derived from an EMBL/GenBank/DDBJ whole genome shotgun (WGS) entry which is preliminary data.</text>
</comment>
<dbReference type="Proteomes" id="UP000294927">
    <property type="component" value="Unassembled WGS sequence"/>
</dbReference>
<sequence>MAHGTVGWIQVDTDDPEGARRFYGELFDWTFAADPNSDAYQLMTRTGADQPHGGLLDTGGESQNRATFVIVVDDVVKAVAEAERLGGTVVNPPKTTPNGLTFADLRDPSGNHFGVFTPPAG</sequence>